<evidence type="ECO:0000313" key="7">
    <source>
        <dbReference type="EMBL" id="PZO45676.1"/>
    </source>
</evidence>
<gene>
    <name evidence="7" type="ORF">DCF17_00400</name>
</gene>
<keyword evidence="3" id="KW-0408">Iron</keyword>
<dbReference type="AlphaFoldDB" id="A0A2W4WL98"/>
<dbReference type="PRINTS" id="PR00162">
    <property type="entry name" value="RIESKE"/>
</dbReference>
<dbReference type="InterPro" id="IPR038010">
    <property type="entry name" value="YhfW_C"/>
</dbReference>
<dbReference type="EMBL" id="QBMN01000002">
    <property type="protein sequence ID" value="PZO45676.1"/>
    <property type="molecule type" value="Genomic_DNA"/>
</dbReference>
<dbReference type="InterPro" id="IPR017941">
    <property type="entry name" value="Rieske_2Fe-2S"/>
</dbReference>
<dbReference type="InterPro" id="IPR036922">
    <property type="entry name" value="Rieske_2Fe-2S_sf"/>
</dbReference>
<dbReference type="Gene3D" id="2.102.10.10">
    <property type="entry name" value="Rieske [2Fe-2S] iron-sulphur domain"/>
    <property type="match status" value="1"/>
</dbReference>
<name>A0A2W4WL98_9CYAN</name>
<dbReference type="GO" id="GO:0016705">
    <property type="term" value="F:oxidoreductase activity, acting on paired donors, with incorporation or reduction of molecular oxygen"/>
    <property type="evidence" value="ECO:0007669"/>
    <property type="project" value="UniProtKB-ARBA"/>
</dbReference>
<keyword evidence="5" id="KW-1015">Disulfide bond</keyword>
<evidence type="ECO:0000259" key="6">
    <source>
        <dbReference type="PROSITE" id="PS51296"/>
    </source>
</evidence>
<comment type="caution">
    <text evidence="7">The sequence shown here is derived from an EMBL/GenBank/DDBJ whole genome shotgun (WGS) entry which is preliminary data.</text>
</comment>
<dbReference type="GO" id="GO:0016020">
    <property type="term" value="C:membrane"/>
    <property type="evidence" value="ECO:0007669"/>
    <property type="project" value="InterPro"/>
</dbReference>
<keyword evidence="2" id="KW-0479">Metal-binding</keyword>
<accession>A0A2W4WL98</accession>
<dbReference type="GO" id="GO:0005737">
    <property type="term" value="C:cytoplasm"/>
    <property type="evidence" value="ECO:0007669"/>
    <property type="project" value="TreeGrafter"/>
</dbReference>
<sequence>MTLTGRPVSYWIDSTLPSSYPALSQDVTVDVAVVGGGLAGVMTAKLLKDAGKTVALIEADRIGAGVSGHTTAKIAALQQLLYAELIDKHGEEKARLAGESNRAAIARLADLIATENIDCDFERKANYTFATDADGLAKVKAEVEATQKLGLPTSFVESVDLPFPVTGAIMMADEAQFHPRKFMLAIAATLPGNGSHVFEQTRVSTVEDETPCRVITDNGPTVIAQDVVITTNLPILDIGLYFAKTYPQRSYLAGGRIDASRAPQGMYIGVGKGYRSIRTTPTDDGGTLLIVGGEGHKVGSEEATDERFRRLESYLQENFGVTAEYRWSSQDFVSFDKLPYIGAITPAHQHTYVATGFSLWGMAKSVISAMMLTDRILGREHPWADLYDSTRATPFVTPTSIQQNLEVGAHWVGDRFKGLFDSTDSVAPGEGKLVTHQGGKVAAYRDDSGKLHTVSAVCPHLGCIVAWNQAETSWDCPCHGSRFSCDGKILHGPAVKPLEQKVCD</sequence>
<dbReference type="FunFam" id="2.102.10.10:FF:000014">
    <property type="entry name" value="Oxidoreductase, FAD dependent"/>
    <property type="match status" value="1"/>
</dbReference>
<dbReference type="Proteomes" id="UP000249081">
    <property type="component" value="Unassembled WGS sequence"/>
</dbReference>
<dbReference type="GO" id="GO:0004497">
    <property type="term" value="F:monooxygenase activity"/>
    <property type="evidence" value="ECO:0007669"/>
    <property type="project" value="UniProtKB-ARBA"/>
</dbReference>
<evidence type="ECO:0000256" key="1">
    <source>
        <dbReference type="ARBA" id="ARBA00022714"/>
    </source>
</evidence>
<evidence type="ECO:0000256" key="3">
    <source>
        <dbReference type="ARBA" id="ARBA00023004"/>
    </source>
</evidence>
<organism evidence="7 8">
    <name type="scientific">Shackletoniella antarctica</name>
    <dbReference type="NCBI Taxonomy" id="268115"/>
    <lineage>
        <taxon>Bacteria</taxon>
        <taxon>Bacillati</taxon>
        <taxon>Cyanobacteriota</taxon>
        <taxon>Cyanophyceae</taxon>
        <taxon>Oculatellales</taxon>
        <taxon>Oculatellaceae</taxon>
        <taxon>Shackletoniella</taxon>
    </lineage>
</organism>
<feature type="domain" description="Rieske" evidence="6">
    <location>
        <begin position="418"/>
        <end position="504"/>
    </location>
</feature>
<dbReference type="PANTHER" id="PTHR13847">
    <property type="entry name" value="SARCOSINE DEHYDROGENASE-RELATED"/>
    <property type="match status" value="1"/>
</dbReference>
<evidence type="ECO:0000256" key="2">
    <source>
        <dbReference type="ARBA" id="ARBA00022723"/>
    </source>
</evidence>
<reference evidence="8" key="1">
    <citation type="submission" date="2018-04" db="EMBL/GenBank/DDBJ databases">
        <authorList>
            <person name="Cornet L."/>
        </authorList>
    </citation>
    <scope>NUCLEOTIDE SEQUENCE [LARGE SCALE GENOMIC DNA]</scope>
</reference>
<keyword evidence="1" id="KW-0001">2Fe-2S</keyword>
<dbReference type="CDD" id="cd03477">
    <property type="entry name" value="Rieske_YhfW_C"/>
    <property type="match status" value="1"/>
</dbReference>
<dbReference type="SUPFAM" id="SSF50022">
    <property type="entry name" value="ISP domain"/>
    <property type="match status" value="1"/>
</dbReference>
<dbReference type="PANTHER" id="PTHR13847:SF274">
    <property type="entry name" value="RIESKE 2FE-2S IRON-SULFUR PROTEIN YHFW-RELATED"/>
    <property type="match status" value="1"/>
</dbReference>
<evidence type="ECO:0000256" key="5">
    <source>
        <dbReference type="ARBA" id="ARBA00023157"/>
    </source>
</evidence>
<dbReference type="Gene3D" id="3.30.9.10">
    <property type="entry name" value="D-Amino Acid Oxidase, subunit A, domain 2"/>
    <property type="match status" value="1"/>
</dbReference>
<dbReference type="InterPro" id="IPR006076">
    <property type="entry name" value="FAD-dep_OxRdtase"/>
</dbReference>
<dbReference type="Pfam" id="PF00355">
    <property type="entry name" value="Rieske"/>
    <property type="match status" value="1"/>
</dbReference>
<keyword evidence="4" id="KW-0411">Iron-sulfur</keyword>
<dbReference type="PROSITE" id="PS51296">
    <property type="entry name" value="RIESKE"/>
    <property type="match status" value="1"/>
</dbReference>
<dbReference type="GO" id="GO:0051537">
    <property type="term" value="F:2 iron, 2 sulfur cluster binding"/>
    <property type="evidence" value="ECO:0007669"/>
    <property type="project" value="UniProtKB-KW"/>
</dbReference>
<evidence type="ECO:0000313" key="8">
    <source>
        <dbReference type="Proteomes" id="UP000249081"/>
    </source>
</evidence>
<dbReference type="SUPFAM" id="SSF51905">
    <property type="entry name" value="FAD/NAD(P)-binding domain"/>
    <property type="match status" value="1"/>
</dbReference>
<dbReference type="Gene3D" id="3.50.50.60">
    <property type="entry name" value="FAD/NAD(P)-binding domain"/>
    <property type="match status" value="1"/>
</dbReference>
<reference evidence="7 8" key="2">
    <citation type="submission" date="2018-06" db="EMBL/GenBank/DDBJ databases">
        <title>Metagenomic assembly of (sub)arctic Cyanobacteria and their associated microbiome from non-axenic cultures.</title>
        <authorList>
            <person name="Baurain D."/>
        </authorList>
    </citation>
    <scope>NUCLEOTIDE SEQUENCE [LARGE SCALE GENOMIC DNA]</scope>
    <source>
        <strain evidence="7">ULC041bin1</strain>
    </source>
</reference>
<proteinExistence type="predicted"/>
<protein>
    <submittedName>
        <fullName evidence="7">FAD-dependent oxidoreductase</fullName>
    </submittedName>
</protein>
<dbReference type="InterPro" id="IPR036188">
    <property type="entry name" value="FAD/NAD-bd_sf"/>
</dbReference>
<dbReference type="GO" id="GO:0046872">
    <property type="term" value="F:metal ion binding"/>
    <property type="evidence" value="ECO:0007669"/>
    <property type="project" value="UniProtKB-KW"/>
</dbReference>
<dbReference type="InterPro" id="IPR005805">
    <property type="entry name" value="Rieske_Fe-S_prot_C"/>
</dbReference>
<evidence type="ECO:0000256" key="4">
    <source>
        <dbReference type="ARBA" id="ARBA00023014"/>
    </source>
</evidence>
<dbReference type="Pfam" id="PF01266">
    <property type="entry name" value="DAO"/>
    <property type="match status" value="1"/>
</dbReference>